<keyword evidence="2" id="KW-1185">Reference proteome</keyword>
<proteinExistence type="predicted"/>
<protein>
    <submittedName>
        <fullName evidence="1">Uncharacterized protein</fullName>
    </submittedName>
</protein>
<dbReference type="OrthoDB" id="413361at2759"/>
<dbReference type="EMBL" id="BMAW01040366">
    <property type="protein sequence ID" value="GFU59422.1"/>
    <property type="molecule type" value="Genomic_DNA"/>
</dbReference>
<accession>A0A8X6R7Q9</accession>
<comment type="caution">
    <text evidence="1">The sequence shown here is derived from an EMBL/GenBank/DDBJ whole genome shotgun (WGS) entry which is preliminary data.</text>
</comment>
<name>A0A8X6R7Q9_NEPPI</name>
<gene>
    <name evidence="1" type="ORF">NPIL_511881</name>
</gene>
<evidence type="ECO:0000313" key="1">
    <source>
        <dbReference type="EMBL" id="GFU59422.1"/>
    </source>
</evidence>
<organism evidence="1 2">
    <name type="scientific">Nephila pilipes</name>
    <name type="common">Giant wood spider</name>
    <name type="synonym">Nephila maculata</name>
    <dbReference type="NCBI Taxonomy" id="299642"/>
    <lineage>
        <taxon>Eukaryota</taxon>
        <taxon>Metazoa</taxon>
        <taxon>Ecdysozoa</taxon>
        <taxon>Arthropoda</taxon>
        <taxon>Chelicerata</taxon>
        <taxon>Arachnida</taxon>
        <taxon>Araneae</taxon>
        <taxon>Araneomorphae</taxon>
        <taxon>Entelegynae</taxon>
        <taxon>Araneoidea</taxon>
        <taxon>Nephilidae</taxon>
        <taxon>Nephila</taxon>
    </lineage>
</organism>
<dbReference type="AlphaFoldDB" id="A0A8X6R7Q9"/>
<evidence type="ECO:0000313" key="2">
    <source>
        <dbReference type="Proteomes" id="UP000887013"/>
    </source>
</evidence>
<sequence length="79" mass="8728">MSPPVFTCYTDAIWPNDTSTRSSNSGNVFLSGTIPSPDKQRQNCIALSSSESEYIVAAQAAQEIQSMILFLKDLRLEQQ</sequence>
<dbReference type="Proteomes" id="UP000887013">
    <property type="component" value="Unassembled WGS sequence"/>
</dbReference>
<reference evidence="1" key="1">
    <citation type="submission" date="2020-08" db="EMBL/GenBank/DDBJ databases">
        <title>Multicomponent nature underlies the extraordinary mechanical properties of spider dragline silk.</title>
        <authorList>
            <person name="Kono N."/>
            <person name="Nakamura H."/>
            <person name="Mori M."/>
            <person name="Yoshida Y."/>
            <person name="Ohtoshi R."/>
            <person name="Malay A.D."/>
            <person name="Moran D.A.P."/>
            <person name="Tomita M."/>
            <person name="Numata K."/>
            <person name="Arakawa K."/>
        </authorList>
    </citation>
    <scope>NUCLEOTIDE SEQUENCE</scope>
</reference>